<gene>
    <name evidence="1" type="ORF">I5731_07195</name>
</gene>
<comment type="caution">
    <text evidence="1">The sequence shown here is derived from an EMBL/GenBank/DDBJ whole genome shotgun (WGS) entry which is preliminary data.</text>
</comment>
<reference evidence="1" key="1">
    <citation type="submission" date="2020-12" db="EMBL/GenBank/DDBJ databases">
        <title>Methylobrevis albus sp. nov., isolated from fresh water lack sediment.</title>
        <authorList>
            <person name="Zou Q."/>
        </authorList>
    </citation>
    <scope>NUCLEOTIDE SEQUENCE</scope>
    <source>
        <strain evidence="1">L22</strain>
    </source>
</reference>
<sequence length="107" mass="11026">MRLSIASFLWVARAYDRPDQPAWQIDIDEIAEDLAEAAALGGQLARRRTLSMADAAGLGIDLAVIGAGIDAGLLGEAERLRRRVAELEEGIDSPAGAVAGTAVGAAG</sequence>
<evidence type="ECO:0000313" key="2">
    <source>
        <dbReference type="Proteomes" id="UP000631694"/>
    </source>
</evidence>
<keyword evidence="2" id="KW-1185">Reference proteome</keyword>
<dbReference type="AlphaFoldDB" id="A0A931I2B7"/>
<dbReference type="Proteomes" id="UP000631694">
    <property type="component" value="Unassembled WGS sequence"/>
</dbReference>
<dbReference type="RefSeq" id="WP_197310693.1">
    <property type="nucleotide sequence ID" value="NZ_JADZLT010000048.1"/>
</dbReference>
<protein>
    <submittedName>
        <fullName evidence="1">Uncharacterized protein</fullName>
    </submittedName>
</protein>
<proteinExistence type="predicted"/>
<organism evidence="1 2">
    <name type="scientific">Methylobrevis albus</name>
    <dbReference type="NCBI Taxonomy" id="2793297"/>
    <lineage>
        <taxon>Bacteria</taxon>
        <taxon>Pseudomonadati</taxon>
        <taxon>Pseudomonadota</taxon>
        <taxon>Alphaproteobacteria</taxon>
        <taxon>Hyphomicrobiales</taxon>
        <taxon>Pleomorphomonadaceae</taxon>
        <taxon>Methylobrevis</taxon>
    </lineage>
</organism>
<evidence type="ECO:0000313" key="1">
    <source>
        <dbReference type="EMBL" id="MBH0237598.1"/>
    </source>
</evidence>
<accession>A0A931I2B7</accession>
<dbReference type="EMBL" id="JADZLT010000048">
    <property type="protein sequence ID" value="MBH0237598.1"/>
    <property type="molecule type" value="Genomic_DNA"/>
</dbReference>
<name>A0A931I2B7_9HYPH</name>